<dbReference type="EMBL" id="VSSQ01000035">
    <property type="protein sequence ID" value="MPL67098.1"/>
    <property type="molecule type" value="Genomic_DNA"/>
</dbReference>
<feature type="coiled-coil region" evidence="1">
    <location>
        <begin position="13"/>
        <end position="40"/>
    </location>
</feature>
<accession>A0A644TJG5</accession>
<reference evidence="3" key="1">
    <citation type="submission" date="2019-08" db="EMBL/GenBank/DDBJ databases">
        <authorList>
            <person name="Kucharzyk K."/>
            <person name="Murdoch R.W."/>
            <person name="Higgins S."/>
            <person name="Loffler F."/>
        </authorList>
    </citation>
    <scope>NUCLEOTIDE SEQUENCE</scope>
</reference>
<keyword evidence="2" id="KW-0472">Membrane</keyword>
<comment type="caution">
    <text evidence="3">The sequence shown here is derived from an EMBL/GenBank/DDBJ whole genome shotgun (WGS) entry which is preliminary data.</text>
</comment>
<evidence type="ECO:0000313" key="3">
    <source>
        <dbReference type="EMBL" id="MPL67098.1"/>
    </source>
</evidence>
<organism evidence="3">
    <name type="scientific">bioreactor metagenome</name>
    <dbReference type="NCBI Taxonomy" id="1076179"/>
    <lineage>
        <taxon>unclassified sequences</taxon>
        <taxon>metagenomes</taxon>
        <taxon>ecological metagenomes</taxon>
    </lineage>
</organism>
<keyword evidence="1" id="KW-0175">Coiled coil</keyword>
<protein>
    <submittedName>
        <fullName evidence="3">Uncharacterized protein</fullName>
    </submittedName>
</protein>
<gene>
    <name evidence="3" type="ORF">SDC9_12788</name>
</gene>
<evidence type="ECO:0000256" key="1">
    <source>
        <dbReference type="SAM" id="Coils"/>
    </source>
</evidence>
<keyword evidence="2" id="KW-0812">Transmembrane</keyword>
<dbReference type="AlphaFoldDB" id="A0A644TJG5"/>
<keyword evidence="2" id="KW-1133">Transmembrane helix</keyword>
<name>A0A644TJG5_9ZZZZ</name>
<proteinExistence type="predicted"/>
<sequence>MNMAKIGDRASSKESIETLRERYDDRYKKAKRKMLEIEGTCKRHCFTKVLREIFAILLFLIITYGFVILKNIEYSVTSGEMTSFSEIISRMID</sequence>
<evidence type="ECO:0000256" key="2">
    <source>
        <dbReference type="SAM" id="Phobius"/>
    </source>
</evidence>
<feature type="transmembrane region" description="Helical" evidence="2">
    <location>
        <begin position="53"/>
        <end position="72"/>
    </location>
</feature>